<dbReference type="EMBL" id="LNCU01000115">
    <property type="protein sequence ID" value="KWV46983.1"/>
    <property type="molecule type" value="Genomic_DNA"/>
</dbReference>
<keyword evidence="4" id="KW-1185">Reference proteome</keyword>
<gene>
    <name evidence="3" type="ORF">AS156_21080</name>
</gene>
<accession>A0A109JDL0</accession>
<evidence type="ECO:0000313" key="4">
    <source>
        <dbReference type="Proteomes" id="UP000057737"/>
    </source>
</evidence>
<evidence type="ECO:0000256" key="2">
    <source>
        <dbReference type="SAM" id="SignalP"/>
    </source>
</evidence>
<reference evidence="3 4" key="1">
    <citation type="submission" date="2015-11" db="EMBL/GenBank/DDBJ databases">
        <title>Draft Genome Sequence of the Strain BR 10303 (Bradyrhizobium sp.) isolated from nodules of Centrolobium paraense.</title>
        <authorList>
            <person name="Zelli J.E."/>
            <person name="Simoes-Araujo J.L."/>
            <person name="Barauna A.C."/>
            <person name="Silva K."/>
        </authorList>
    </citation>
    <scope>NUCLEOTIDE SEQUENCE [LARGE SCALE GENOMIC DNA]</scope>
    <source>
        <strain evidence="3 4">BR 10303</strain>
    </source>
</reference>
<name>A0A109JDL0_9BRAD</name>
<evidence type="ECO:0008006" key="5">
    <source>
        <dbReference type="Google" id="ProtNLM"/>
    </source>
</evidence>
<evidence type="ECO:0000313" key="3">
    <source>
        <dbReference type="EMBL" id="KWV46983.1"/>
    </source>
</evidence>
<comment type="caution">
    <text evidence="3">The sequence shown here is derived from an EMBL/GenBank/DDBJ whole genome shotgun (WGS) entry which is preliminary data.</text>
</comment>
<dbReference type="AlphaFoldDB" id="A0A109JDL0"/>
<feature type="chain" id="PRO_5007136668" description="DUF930 domain-containing protein" evidence="2">
    <location>
        <begin position="19"/>
        <end position="126"/>
    </location>
</feature>
<feature type="signal peptide" evidence="2">
    <location>
        <begin position="1"/>
        <end position="18"/>
    </location>
</feature>
<protein>
    <recommendedName>
        <fullName evidence="5">DUF930 domain-containing protein</fullName>
    </recommendedName>
</protein>
<proteinExistence type="predicted"/>
<feature type="region of interest" description="Disordered" evidence="1">
    <location>
        <begin position="51"/>
        <end position="77"/>
    </location>
</feature>
<feature type="compositionally biased region" description="Basic and acidic residues" evidence="1">
    <location>
        <begin position="51"/>
        <end position="63"/>
    </location>
</feature>
<sequence length="126" mass="14043">MRVIYLTALLALSGPAFADDQRFLASLRKLEPQTRLEQICDYTVMSRIDRDTGQEADRAKSDVTSRPSHSGDAITAKGGAFRSKGQWYALSYVCQGTPDHLHVTSLHYKIGSTIPESKWASLGLWR</sequence>
<dbReference type="Proteomes" id="UP000057737">
    <property type="component" value="Unassembled WGS sequence"/>
</dbReference>
<dbReference type="InterPro" id="IPR009273">
    <property type="entry name" value="DUF930"/>
</dbReference>
<organism evidence="3 4">
    <name type="scientific">Bradyrhizobium macuxiense</name>
    <dbReference type="NCBI Taxonomy" id="1755647"/>
    <lineage>
        <taxon>Bacteria</taxon>
        <taxon>Pseudomonadati</taxon>
        <taxon>Pseudomonadota</taxon>
        <taxon>Alphaproteobacteria</taxon>
        <taxon>Hyphomicrobiales</taxon>
        <taxon>Nitrobacteraceae</taxon>
        <taxon>Bradyrhizobium</taxon>
    </lineage>
</organism>
<keyword evidence="2" id="KW-0732">Signal</keyword>
<dbReference type="Pfam" id="PF06059">
    <property type="entry name" value="DUF930"/>
    <property type="match status" value="1"/>
</dbReference>
<evidence type="ECO:0000256" key="1">
    <source>
        <dbReference type="SAM" id="MobiDB-lite"/>
    </source>
</evidence>